<dbReference type="PANTHER" id="PTHR33490">
    <property type="entry name" value="BLR5614 PROTEIN-RELATED"/>
    <property type="match status" value="1"/>
</dbReference>
<reference evidence="2 3" key="1">
    <citation type="journal article" date="2011" name="Int. J. Syst. Evol. Microbiol.">
        <title>Zhongshania antarctica gen. nov., sp. nov. and Zhongshania guokunii sp. nov., gammaproteobacteria respectively isolated from coastal attached (fast) ice and surface seawater of the Antarctic.</title>
        <authorList>
            <person name="Li H.J."/>
            <person name="Zhang X.Y."/>
            <person name="Chen C.X."/>
            <person name="Zhang Y.J."/>
            <person name="Gao Z.M."/>
            <person name="Yu Y."/>
            <person name="Chen X.L."/>
            <person name="Chen B."/>
            <person name="Zhang Y.Z."/>
        </authorList>
    </citation>
    <scope>NUCLEOTIDE SEQUENCE [LARGE SCALE GENOMIC DNA]</scope>
    <source>
        <strain evidence="2 3">R06B22</strain>
    </source>
</reference>
<dbReference type="Pfam" id="PF01841">
    <property type="entry name" value="Transglut_core"/>
    <property type="match status" value="1"/>
</dbReference>
<dbReference type="SUPFAM" id="SSF54001">
    <property type="entry name" value="Cysteine proteinases"/>
    <property type="match status" value="1"/>
</dbReference>
<gene>
    <name evidence="2" type="ORF">AB4875_04890</name>
</gene>
<dbReference type="RefSeq" id="WP_368374931.1">
    <property type="nucleotide sequence ID" value="NZ_JBFRYB010000001.1"/>
</dbReference>
<evidence type="ECO:0000259" key="1">
    <source>
        <dbReference type="SMART" id="SM00460"/>
    </source>
</evidence>
<accession>A0ABV3TUZ0</accession>
<name>A0ABV3TUZ0_9GAMM</name>
<proteinExistence type="predicted"/>
<evidence type="ECO:0000313" key="3">
    <source>
        <dbReference type="Proteomes" id="UP001557484"/>
    </source>
</evidence>
<feature type="domain" description="Transglutaminase-like" evidence="1">
    <location>
        <begin position="394"/>
        <end position="461"/>
    </location>
</feature>
<dbReference type="InterPro" id="IPR002931">
    <property type="entry name" value="Transglutaminase-like"/>
</dbReference>
<dbReference type="Gene3D" id="3.10.620.30">
    <property type="match status" value="1"/>
</dbReference>
<organism evidence="2 3">
    <name type="scientific">Zhongshania arctica</name>
    <dbReference type="NCBI Taxonomy" id="3238302"/>
    <lineage>
        <taxon>Bacteria</taxon>
        <taxon>Pseudomonadati</taxon>
        <taxon>Pseudomonadota</taxon>
        <taxon>Gammaproteobacteria</taxon>
        <taxon>Cellvibrionales</taxon>
        <taxon>Spongiibacteraceae</taxon>
        <taxon>Zhongshania</taxon>
    </lineage>
</organism>
<dbReference type="Proteomes" id="UP001557484">
    <property type="component" value="Unassembled WGS sequence"/>
</dbReference>
<sequence>MMNSRAISALNDSIRLPAYQTAKCLAVLVFATLLAACGSIQETEEQARQGTSEQWQSVSLGDHKMGYRHILKESTKSLIKTTETLSVTLSQPGSRDREISTTLSYHESKSGKPIALYKTIVSDTANHQMSAIVKGSSLALRLKESAKAEYYPIEQPFYLPEGLRLALLKQSGAVRQLEYYSWNFSTRQFNRTQLTVKAYSSPDQPDYAWHIQRATVIGGSSKYTDIFADKEFRPLTERSHSNGDEVLIASCDKACAMASFVPNTHVYRQLIQSPYKITDTALNGKIRYRLVGDFSLLPPTTYEQEVKRTPQGTELVICQDCGTEAPPSAADLRVAVSNNYWLPAQNPIFKNLVTEILPDRNSDVSGQMQRLTRYVTRHMSDEASYSGYATALEAYESKQGDCTEHALLLATLARAAEIPTRVVFGLAYTNERFLGRKYVFVPHAWVQAWTGERWESYDSGLGAFTAGYIALGLSNGDQADILKINEQLHKIHIESAIQIRSR</sequence>
<comment type="caution">
    <text evidence="2">The sequence shown here is derived from an EMBL/GenBank/DDBJ whole genome shotgun (WGS) entry which is preliminary data.</text>
</comment>
<protein>
    <submittedName>
        <fullName evidence="2">Transglutaminase family protein</fullName>
    </submittedName>
</protein>
<dbReference type="SMART" id="SM00460">
    <property type="entry name" value="TGc"/>
    <property type="match status" value="1"/>
</dbReference>
<dbReference type="InterPro" id="IPR038765">
    <property type="entry name" value="Papain-like_cys_pep_sf"/>
</dbReference>
<evidence type="ECO:0000313" key="2">
    <source>
        <dbReference type="EMBL" id="MEX1664813.1"/>
    </source>
</evidence>
<keyword evidence="3" id="KW-1185">Reference proteome</keyword>
<dbReference type="EMBL" id="JBFRYB010000001">
    <property type="protein sequence ID" value="MEX1664813.1"/>
    <property type="molecule type" value="Genomic_DNA"/>
</dbReference>